<evidence type="ECO:0000313" key="4">
    <source>
        <dbReference type="EMBL" id="KAK9901613.1"/>
    </source>
</evidence>
<dbReference type="InterPro" id="IPR026847">
    <property type="entry name" value="VPS13"/>
</dbReference>
<feature type="domain" description="Vacuolar protein sorting-associated protein 13 VPS13 adaptor binding" evidence="2">
    <location>
        <begin position="897"/>
        <end position="1115"/>
    </location>
</feature>
<evidence type="ECO:0000313" key="5">
    <source>
        <dbReference type="Proteomes" id="UP001491310"/>
    </source>
</evidence>
<dbReference type="InterPro" id="IPR009543">
    <property type="entry name" value="VPS13_VAB"/>
</dbReference>
<evidence type="ECO:0008006" key="6">
    <source>
        <dbReference type="Google" id="ProtNLM"/>
    </source>
</evidence>
<evidence type="ECO:0000259" key="2">
    <source>
        <dbReference type="Pfam" id="PF25036"/>
    </source>
</evidence>
<feature type="compositionally biased region" description="Low complexity" evidence="1">
    <location>
        <begin position="808"/>
        <end position="831"/>
    </location>
</feature>
<dbReference type="PANTHER" id="PTHR16166">
    <property type="entry name" value="VACUOLAR PROTEIN SORTING-ASSOCIATED PROTEIN VPS13"/>
    <property type="match status" value="1"/>
</dbReference>
<sequence length="1908" mass="204313">MGRSASAPSAYKQRTGTVLDALPSWGGLDLVEAGSSSSLSSVTSEAPFSAVRTTSTGLAELATLGSSPDTWPQPVISGRRGSDVLSWSSALDAAMQEVAEEMTPKSTEWFEAPDYDSDTFGTASSAGVPLDVNGGREDERDIKKLALLLVQGLDEESSVLQMPRPNLGSSQAGLRAGVTLQMRGQNSMSLTCTGVLVRLFTQGWVVVVQRLQSCMKALGRVETLPAAMHSRDSVIDKHAQGIIETCSERNLSVRAGLLVFEVVATSYRDATKAHLSVLKGITGRGSLRIGSAAVMLSSDTSAGDLPIFDASIMDTSADATLEDGQLSGALNAQICGNVYSSQKDGWEPVIEPWCFAIDATALLHRNESDAIEAPVQQSISVSAKENETGLSAQCWLDPTLQPSSKKPGDDGVPVPPLAVSTSMGALQEVTNGRKSRPPPQALYYRLDGQEGICGPLPIDRETHGMHEVAVRTARSSGLTRLRLAFDVSSMRSGEPAVVLHSGVQVVNHTMLRLNIGERTSLNRDVKIIHTLAPHESFCLSACRSEPGLICFQPAGEQDETSHYQWSPSIRLQPLLDLVQPSGAGSSPDRNRAPRVARHLACQAAQGGLLQSSFCVGVVPSRTRAGWDLIVKAPLVVENALPMPTEISLKRTSTTGAPSGAPMRVSLRPRHPLFLHHLDITHLAELVVQPFGYLKSPPVQVPALRKAAEASLGGSSRSSTEETATVSFQVTQAGESRGVATVQLRHMVDAECGSHILRFTCALWVYNCTGVPLALQQSEMEDVSRDDDEVIEDVVPKQWVPPFEGKGRSGSASAASKPPVKGKAKEGSSSGSLQGLEAVLGTGREDRSNQPPRNRSANRVGVAESLEYQPSYLTPTRWPSMQGGMLPYRRRVRMQLRASRDMAPLGRTYWSDPVQLDSLGGAAVVSIPCPVTAPSSGTSDPPSAYMLSVTANQVPGADGALAVVVMPRYVLHNSLGLPLQHRQQGTTTEKEVAPGGAKALRWTNSALPKRLCLRVQEAGWLWSGGVSLDSPGDFFVKIRHRDRGLTMLVRVDVCAAEGGVLVINVSHQAAGFTPYRLDNCSSETLHLRQLGCEKKEDDDVLRPYSHLNYAWDEPSLPHKLVLSLPGNLVLGTFKLDQVGTSQVVTVPGSSHYHVRERSLQVVTRAEGPTCVLTVADLQVHLGLPMSRADGSGGNELGWERWSGPLADKQGTLFSSQTDVVRAPSALHAEVQLDLAGVGLSFSRPTQEVFYASMSGIRARATTSNVRHTLELEIRSIQVDNPDREAIYPVVLAMPATAPGLSLTILPETLPSSAQSRSSALRTRAAAWKRRPAGVLCVERLEVHVAPLVLEIDQQHITDILAAISQAMQPFQGPHSTERRRPGLDLDVDMLAPGYNARQLQQLKVYIAHLFVSRVTVYMSFLPAEWRSSGASIADYNTGGGSIGTGMQRLVALVGEVEGGRVSLAPLRMEHPLLGTTALQQQVYSHYMRAALPELVKLVGSANVLGDPVRLFHHLGAGVWSFLASPAAGLVEGARGRAPERFAASIYVGLRGLLSNIVYGFSNATAKISGAARKWLLVLGFEPRDSAAGPLRVRLHSRMRERGHLAVVEPGFLDELLKGLVGVLSEPVRGADEGGLPGLVRGAARGAVGALVLPLAAVLETSMRVADSIRSAVMGIPPLLPRARPPRHVVSNLPLAPYNWSEAMGRALLLGLERGRYASAPFLLCRQLAGGSDFAVLTRRRLLCICAPSQTAPPTLRWAVALEDLFHIRRQQASLVVVALQPSVVQPTSPIALLRRPVLIRPSRSPLFSAVLLCKGETDAEMLQQAVEHAQASAQVHSLAPLVQRINHSQHWWQARAAAAPEVALLTAGEGNAPGGPVGRPAPEELMSADTREELLAAQILAAVRGLAGT</sequence>
<accession>A0ABR2YBJ0</accession>
<gene>
    <name evidence="4" type="ORF">WJX75_004839</name>
</gene>
<dbReference type="Proteomes" id="UP001491310">
    <property type="component" value="Unassembled WGS sequence"/>
</dbReference>
<protein>
    <recommendedName>
        <fullName evidence="6">Vacuolar protein sorting-associated protein 13 DH-like domain-containing protein</fullName>
    </recommendedName>
</protein>
<organism evidence="4 5">
    <name type="scientific">Coccomyxa subellipsoidea</name>
    <dbReference type="NCBI Taxonomy" id="248742"/>
    <lineage>
        <taxon>Eukaryota</taxon>
        <taxon>Viridiplantae</taxon>
        <taxon>Chlorophyta</taxon>
        <taxon>core chlorophytes</taxon>
        <taxon>Trebouxiophyceae</taxon>
        <taxon>Trebouxiophyceae incertae sedis</taxon>
        <taxon>Coccomyxaceae</taxon>
        <taxon>Coccomyxa</taxon>
    </lineage>
</organism>
<evidence type="ECO:0000259" key="3">
    <source>
        <dbReference type="Pfam" id="PF25037"/>
    </source>
</evidence>
<dbReference type="PANTHER" id="PTHR16166:SF143">
    <property type="entry name" value="PROTEIN SORTING-ASSOCIATED PROTEIN, PUTATIVE (DUF1162)-RELATED"/>
    <property type="match status" value="1"/>
</dbReference>
<dbReference type="InterPro" id="IPR056748">
    <property type="entry name" value="VPS13-like_C"/>
</dbReference>
<comment type="caution">
    <text evidence="4">The sequence shown here is derived from an EMBL/GenBank/DDBJ whole genome shotgun (WGS) entry which is preliminary data.</text>
</comment>
<keyword evidence="5" id="KW-1185">Reference proteome</keyword>
<name>A0ABR2YBJ0_9CHLO</name>
<dbReference type="Pfam" id="PF25037">
    <property type="entry name" value="VPS13_C"/>
    <property type="match status" value="1"/>
</dbReference>
<proteinExistence type="predicted"/>
<evidence type="ECO:0000256" key="1">
    <source>
        <dbReference type="SAM" id="MobiDB-lite"/>
    </source>
</evidence>
<dbReference type="EMBL" id="JALJOT010000017">
    <property type="protein sequence ID" value="KAK9901613.1"/>
    <property type="molecule type" value="Genomic_DNA"/>
</dbReference>
<dbReference type="Pfam" id="PF25036">
    <property type="entry name" value="VPS13_VAB"/>
    <property type="match status" value="1"/>
</dbReference>
<reference evidence="4 5" key="1">
    <citation type="journal article" date="2024" name="Nat. Commun.">
        <title>Phylogenomics reveals the evolutionary origins of lichenization in chlorophyte algae.</title>
        <authorList>
            <person name="Puginier C."/>
            <person name="Libourel C."/>
            <person name="Otte J."/>
            <person name="Skaloud P."/>
            <person name="Haon M."/>
            <person name="Grisel S."/>
            <person name="Petersen M."/>
            <person name="Berrin J.G."/>
            <person name="Delaux P.M."/>
            <person name="Dal Grande F."/>
            <person name="Keller J."/>
        </authorList>
    </citation>
    <scope>NUCLEOTIDE SEQUENCE [LARGE SCALE GENOMIC DNA]</scope>
    <source>
        <strain evidence="4 5">SAG 216-7</strain>
    </source>
</reference>
<feature type="domain" description="Intermembrane lipid transfer protein VPS13-like C-terminal" evidence="3">
    <location>
        <begin position="1682"/>
        <end position="1775"/>
    </location>
</feature>
<feature type="region of interest" description="Disordered" evidence="1">
    <location>
        <begin position="793"/>
        <end position="861"/>
    </location>
</feature>